<dbReference type="Gene3D" id="2.40.480.10">
    <property type="entry name" value="Allene oxide cyclase-like"/>
    <property type="match status" value="1"/>
</dbReference>
<feature type="signal peptide" evidence="4">
    <location>
        <begin position="1"/>
        <end position="24"/>
    </location>
</feature>
<evidence type="ECO:0000256" key="4">
    <source>
        <dbReference type="RuleBase" id="RU363099"/>
    </source>
</evidence>
<keyword evidence="4" id="KW-0732">Signal</keyword>
<keyword evidence="3 4" id="KW-0964">Secreted</keyword>
<dbReference type="Pfam" id="PF03018">
    <property type="entry name" value="Dirigent"/>
    <property type="match status" value="1"/>
</dbReference>
<comment type="subunit">
    <text evidence="2 4">Homodimer.</text>
</comment>
<evidence type="ECO:0000256" key="1">
    <source>
        <dbReference type="ARBA" id="ARBA00010746"/>
    </source>
</evidence>
<dbReference type="InterPro" id="IPR044859">
    <property type="entry name" value="Allene_oxi_cyc_Dirigent"/>
</dbReference>
<dbReference type="GO" id="GO:0009699">
    <property type="term" value="P:phenylpropanoid biosynthetic process"/>
    <property type="evidence" value="ECO:0007669"/>
    <property type="project" value="UniProtKB-ARBA"/>
</dbReference>
<dbReference type="EMBL" id="QGNW01001499">
    <property type="protein sequence ID" value="RVW38855.1"/>
    <property type="molecule type" value="Genomic_DNA"/>
</dbReference>
<dbReference type="Proteomes" id="UP000288805">
    <property type="component" value="Unassembled WGS sequence"/>
</dbReference>
<protein>
    <recommendedName>
        <fullName evidence="4">Dirigent protein</fullName>
    </recommendedName>
</protein>
<evidence type="ECO:0000256" key="2">
    <source>
        <dbReference type="ARBA" id="ARBA00011738"/>
    </source>
</evidence>
<evidence type="ECO:0000256" key="3">
    <source>
        <dbReference type="ARBA" id="ARBA00022525"/>
    </source>
</evidence>
<comment type="subcellular location">
    <subcellularLocation>
        <location evidence="4">Secreted</location>
        <location evidence="4">Extracellular space</location>
        <location evidence="4">Apoplast</location>
    </subcellularLocation>
</comment>
<organism evidence="5 6">
    <name type="scientific">Vitis vinifera</name>
    <name type="common">Grape</name>
    <dbReference type="NCBI Taxonomy" id="29760"/>
    <lineage>
        <taxon>Eukaryota</taxon>
        <taxon>Viridiplantae</taxon>
        <taxon>Streptophyta</taxon>
        <taxon>Embryophyta</taxon>
        <taxon>Tracheophyta</taxon>
        <taxon>Spermatophyta</taxon>
        <taxon>Magnoliopsida</taxon>
        <taxon>eudicotyledons</taxon>
        <taxon>Gunneridae</taxon>
        <taxon>Pentapetalae</taxon>
        <taxon>rosids</taxon>
        <taxon>Vitales</taxon>
        <taxon>Vitaceae</taxon>
        <taxon>Viteae</taxon>
        <taxon>Vitis</taxon>
    </lineage>
</organism>
<comment type="function">
    <text evidence="4">Dirigent proteins impart stereoselectivity on the phenoxy radical-coupling reaction, yielding optically active lignans from two molecules of coniferyl alcohol in the biosynthesis of lignans, flavonolignans, and alkaloids and thus plays a central role in plant secondary metabolism.</text>
</comment>
<name>A0A438DTM0_VITVI</name>
<dbReference type="InterPro" id="IPR004265">
    <property type="entry name" value="Dirigent"/>
</dbReference>
<evidence type="ECO:0000313" key="5">
    <source>
        <dbReference type="EMBL" id="RVW38855.1"/>
    </source>
</evidence>
<comment type="similarity">
    <text evidence="1 4">Belongs to the plant dirigent protein family.</text>
</comment>
<accession>A0A438DTM0</accession>
<comment type="caution">
    <text evidence="5">The sequence shown here is derived from an EMBL/GenBank/DDBJ whole genome shotgun (WGS) entry which is preliminary data.</text>
</comment>
<gene>
    <name evidence="5" type="primary">DIR23_12</name>
    <name evidence="5" type="ORF">CK203_073587</name>
</gene>
<dbReference type="PANTHER" id="PTHR21495">
    <property type="entry name" value="NUCLEOPORIN-RELATED"/>
    <property type="match status" value="1"/>
</dbReference>
<feature type="chain" id="PRO_5018817479" description="Dirigent protein" evidence="4">
    <location>
        <begin position="25"/>
        <end position="177"/>
    </location>
</feature>
<keyword evidence="4" id="KW-0052">Apoplast</keyword>
<dbReference type="GO" id="GO:0048046">
    <property type="term" value="C:apoplast"/>
    <property type="evidence" value="ECO:0007669"/>
    <property type="project" value="UniProtKB-SubCell"/>
</dbReference>
<sequence>MAPTSLTTAMPLLLLLAIPICLEAKPHKLKQTNMVFYMQDWESGANTTAIMVAGNPKRRWYILEFGTIFATDDALTESIDRNSTQVGRARGIYVNSALGGSDLHLLMSLVFTNKEYNGSTLQIQGADRFLHKYREVSVVSGTGKFRFARGYATLETVYLDIPGSNAIIRWNVTFLHY</sequence>
<dbReference type="AlphaFoldDB" id="A0A438DTM0"/>
<proteinExistence type="inferred from homology"/>
<evidence type="ECO:0000313" key="6">
    <source>
        <dbReference type="Proteomes" id="UP000288805"/>
    </source>
</evidence>
<reference evidence="5 6" key="1">
    <citation type="journal article" date="2018" name="PLoS Genet.">
        <title>Population sequencing reveals clonal diversity and ancestral inbreeding in the grapevine cultivar Chardonnay.</title>
        <authorList>
            <person name="Roach M.J."/>
            <person name="Johnson D.L."/>
            <person name="Bohlmann J."/>
            <person name="van Vuuren H.J."/>
            <person name="Jones S.J."/>
            <person name="Pretorius I.S."/>
            <person name="Schmidt S.A."/>
            <person name="Borneman A.R."/>
        </authorList>
    </citation>
    <scope>NUCLEOTIDE SEQUENCE [LARGE SCALE GENOMIC DNA]</scope>
    <source>
        <strain evidence="6">cv. Chardonnay</strain>
        <tissue evidence="5">Leaf</tissue>
    </source>
</reference>